<gene>
    <name evidence="8" type="ORF">BJG266_LOCUS21478</name>
    <name evidence="9" type="ORF">QVE165_LOCUS31909</name>
</gene>
<dbReference type="PANTHER" id="PTHR21574">
    <property type="entry name" value="CENTROSOMAL PROTEIN OF 120 KDA"/>
    <property type="match status" value="1"/>
</dbReference>
<dbReference type="InterPro" id="IPR000008">
    <property type="entry name" value="C2_dom"/>
</dbReference>
<keyword evidence="1 2" id="KW-1015">Disulfide bond</keyword>
<dbReference type="Proteomes" id="UP000663877">
    <property type="component" value="Unassembled WGS sequence"/>
</dbReference>
<sequence>MIDVRPLSTTQTIRWHHLLQTKYPKLKPEFSICAYIEDDQATKSTITTATTTASKISKTSTNTTSARSKHLQPVLLEDKGYYQLGADISSAEIFSLSITTCSAKNLIHLMPSNTNITNQDGYFFYYTLFGNKIITEKFHDLIQPEFNPERASVRIRTSIQLLRSYFETFHPIEFCLLSGNDIIGQTQVPLHKIVKPLQQKSGMDKIFDVLTEEFNLRLSPSKDNEKIKMTEDENSQPFVKIIVKLTRETSANEQKPNNEKQNRTRSNSVNNHNSNTTLIDHDNSIRQRVQQISINNHATTDDRLPTPIFDNSNDHHLTHHYCLSIDLKSLRNLRLSNSTYLYCRYVYPFLGTSTPILTHPPLHIPYTSSAPPNEHQLPHGLCIFNFAVNAEQLTTHFHREPLTIEVYCRDQERSERKDQLFGIVRLQLEKVLQVEKQRCSSNVNGILGWRQTWTQALPVIGTNTEKCAELLVTVVIEDLGTLQLNSTATPRPQSVPPQHLDLNNVFQRPNEDAQLQAAYELQLWKESKELEFEKHLREIEAKKLYELMEAFKEKDRERESLLQKKEYGELEKQMKRALADIEKREKQLNTNEQEIQRMQIDLKRDYDNKHIEIREASKRLQEQSEHTITLEKSKNQALDDEIIRLKRSLAEWEKRYRDKEQEYFSYKEKQRSAPEVKLQAEINMLTLEKNELQRKLDASLTSADRYKQQWLKALKEYQRLKQREQDQSKVLLQKQQQELEHMRLRYLAAEENDIMKNDHKQLESIKNELNKLRDVSSTPTISGGLQTNSTLSDDNDHLEQVDQQLGVLIEHRDTLLQTGTYTHSDALIQELERRIQEAMKRKNALTAVYCHTSDEPGIMTIRCGSNEKIRMLDAFDAAVNNKSRLPIQCLKQKQISKESSNSVDCKVHTSFTSACSGRENCTLHMQRIRLNSPNDNCHNELIDYTMAFFECISDVFIHDVCSSQAITSAWGTLQTPNFPNPYTSSNDCWCKLSTQLQHRLLLSIIVFQLIPYDQHCAGAGLYLQSSNEQRSTQCTYLQQGHNYLSDSNSLYFNFYSQTPTVRGGFWIIYEASHPNAEVHLHCGARDKIGIPLSSNSVSPPSVSTSFDHGWSRLAFNNPPNPPTTTINDHMMRIHLTATTPRSSSININDKSNVSAPVGAFIYPHGTLTTFEVAYGPSGWYLKQPFETSNKTVTKLLRTTTHQLPITKWNFTWYYTESTKTKLSTTTSTITTTTTTTTTTKKPITISMTTTQSTIIVVTSKPRFMTKTPTVTANRRLLFTYTPWIYYSFRRSQLSSTTRAPTVTTTVTKLTSIVTTTMPYPTPLYPRDGSFDLFDRQWLTTKSRSSFINMYSTTHPTSTTRQIPTTSTTVTTITTTKTTSRTTTKESTTRSTETIISSTKYKNTNVWPPESTRKTYSMENYPFIDIIGGYNPFRDSHSTNKIQTKITSTIKTSTLVPILVQHPIDFLPTKSRWQVITINTPPGKRGYTPQNAAGIRINGQIPDSNINVGPRSIFDTRTKKNSTEYGWLSKTDMTIVAVSVLFVILLAIINLILFAVRRHRHRAQGRHLLSTSFPSLLDDRRLGSNGHLHGPMFGDTKNNLINTTNNNNNNDILPAVGEIVIWDEKDQGGYMIDNNGTWAKIEGRQWFGTATLSPVPEADDYDSSELSLSDVVIRSSGTTLNHSNRRHQQQPLMKSERKHDLLLHNQQQTTKTIQALIHTEQQQQQQNNDYYKRTRNSLDDSNYITMPENIARQSSIIDQETDRSLGNEIDAGGPVLVSVPTMIRRDDNAAAAGIHTDEIDSIYNQHYSIQSLNEYSHPNYLQPNNTGPFFTKPSISTFKPSTNHPVIVGFCQADFQSLDPKLLFKTNPEHTPFYRNSQSVLLSTYDSGFVDDQTVGSSLTTNGISGSENNLICEQQTGEHMNIDDILLTKSEDDDDDDLPLNNLMTNDRRNSNRQKWKHVSKRVSFQEEHVTQRFSPPPSSFNTITNPDTSSSPFDTYDLSTENIPTVPIAPPLLKSFLTTTNCNDNSPTTSSIFTVQKQITSIDNEDNTKNVIMNHLHSVKSLKKFFETKMVVERSVPSIQTTCFQPNTIIEDRSSLMKESNTTNEFEQRQEIMDKVLESLKKKKAYSRTTNDTPEPNGRYSAMTTSSYDSNLTQNLPVQRHYSRRFRSSSTSNNSLYPGGNIITHINPCNPHHYNKRAYSQDRQHYQTTDHHLGNIEKWKHEQQQRQIESDEDDNMSENSMLWQARTKLNEFVTRNRKNQQQSPYYTTCTNGGTPSEDLYTYDDNESVTAETRF</sequence>
<proteinExistence type="predicted"/>
<keyword evidence="10" id="KW-1185">Reference proteome</keyword>
<keyword evidence="5" id="KW-0472">Membrane</keyword>
<evidence type="ECO:0000313" key="10">
    <source>
        <dbReference type="Proteomes" id="UP000663832"/>
    </source>
</evidence>
<dbReference type="EMBL" id="CAJNOM010000278">
    <property type="protein sequence ID" value="CAF1313229.1"/>
    <property type="molecule type" value="Genomic_DNA"/>
</dbReference>
<feature type="compositionally biased region" description="Polar residues" evidence="4">
    <location>
        <begin position="1980"/>
        <end position="1989"/>
    </location>
</feature>
<dbReference type="GO" id="GO:0005813">
    <property type="term" value="C:centrosome"/>
    <property type="evidence" value="ECO:0007669"/>
    <property type="project" value="TreeGrafter"/>
</dbReference>
<dbReference type="InterPro" id="IPR000859">
    <property type="entry name" value="CUB_dom"/>
</dbReference>
<keyword evidence="5" id="KW-0812">Transmembrane</keyword>
<dbReference type="GO" id="GO:1903724">
    <property type="term" value="P:positive regulation of centriole elongation"/>
    <property type="evidence" value="ECO:0007669"/>
    <property type="project" value="TreeGrafter"/>
</dbReference>
<dbReference type="Pfam" id="PF00431">
    <property type="entry name" value="CUB"/>
    <property type="match status" value="1"/>
</dbReference>
<feature type="domain" description="C2" evidence="7">
    <location>
        <begin position="303"/>
        <end position="441"/>
    </location>
</feature>
<evidence type="ECO:0000259" key="7">
    <source>
        <dbReference type="PROSITE" id="PS50004"/>
    </source>
</evidence>
<dbReference type="InterPro" id="IPR039893">
    <property type="entry name" value="CEP120-like"/>
</dbReference>
<feature type="coiled-coil region" evidence="3">
    <location>
        <begin position="635"/>
        <end position="775"/>
    </location>
</feature>
<name>A0A815EDJ4_9BILA</name>
<accession>A0A815EDJ4</accession>
<feature type="coiled-coil region" evidence="3">
    <location>
        <begin position="567"/>
        <end position="601"/>
    </location>
</feature>
<dbReference type="Pfam" id="PF12416">
    <property type="entry name" value="DUF3668"/>
    <property type="match status" value="1"/>
</dbReference>
<dbReference type="PROSITE" id="PS50004">
    <property type="entry name" value="C2"/>
    <property type="match status" value="1"/>
</dbReference>
<feature type="region of interest" description="Disordered" evidence="4">
    <location>
        <begin position="2258"/>
        <end position="2295"/>
    </location>
</feature>
<evidence type="ECO:0000256" key="1">
    <source>
        <dbReference type="ARBA" id="ARBA00023157"/>
    </source>
</evidence>
<feature type="coiled-coil region" evidence="3">
    <location>
        <begin position="821"/>
        <end position="848"/>
    </location>
</feature>
<feature type="compositionally biased region" description="Polar residues" evidence="4">
    <location>
        <begin position="2260"/>
        <end position="2275"/>
    </location>
</feature>
<feature type="compositionally biased region" description="Low complexity" evidence="4">
    <location>
        <begin position="264"/>
        <end position="277"/>
    </location>
</feature>
<dbReference type="CDD" id="cd00041">
    <property type="entry name" value="CUB"/>
    <property type="match status" value="1"/>
</dbReference>
<comment type="caution">
    <text evidence="2">Lacks conserved residue(s) required for the propagation of feature annotation.</text>
</comment>
<evidence type="ECO:0000313" key="9">
    <source>
        <dbReference type="EMBL" id="CAF1313229.1"/>
    </source>
</evidence>
<keyword evidence="3" id="KW-0175">Coiled coil</keyword>
<evidence type="ECO:0000256" key="2">
    <source>
        <dbReference type="PROSITE-ProRule" id="PRU00059"/>
    </source>
</evidence>
<feature type="transmembrane region" description="Helical" evidence="5">
    <location>
        <begin position="1532"/>
        <end position="1555"/>
    </location>
</feature>
<feature type="region of interest" description="Disordered" evidence="4">
    <location>
        <begin position="1937"/>
        <end position="1956"/>
    </location>
</feature>
<evidence type="ECO:0000313" key="8">
    <source>
        <dbReference type="EMBL" id="CAF1103376.1"/>
    </source>
</evidence>
<dbReference type="PANTHER" id="PTHR21574:SF0">
    <property type="entry name" value="CENTROSOMAL PROTEIN OF 120 KDA"/>
    <property type="match status" value="1"/>
</dbReference>
<dbReference type="OrthoDB" id="9067804at2759"/>
<comment type="caution">
    <text evidence="9">The sequence shown here is derived from an EMBL/GenBank/DDBJ whole genome shotgun (WGS) entry which is preliminary data.</text>
</comment>
<feature type="disulfide bond" evidence="2">
    <location>
        <begin position="961"/>
        <end position="988"/>
    </location>
</feature>
<dbReference type="EMBL" id="CAJNOI010000128">
    <property type="protein sequence ID" value="CAF1103376.1"/>
    <property type="molecule type" value="Genomic_DNA"/>
</dbReference>
<feature type="region of interest" description="Disordered" evidence="4">
    <location>
        <begin position="1967"/>
        <end position="1989"/>
    </location>
</feature>
<protein>
    <submittedName>
        <fullName evidence="9">Uncharacterized protein</fullName>
    </submittedName>
</protein>
<dbReference type="SMART" id="SM00042">
    <property type="entry name" value="CUB"/>
    <property type="match status" value="1"/>
</dbReference>
<keyword evidence="5" id="KW-1133">Transmembrane helix</keyword>
<dbReference type="SUPFAM" id="SSF49854">
    <property type="entry name" value="Spermadhesin, CUB domain"/>
    <property type="match status" value="1"/>
</dbReference>
<evidence type="ECO:0000256" key="5">
    <source>
        <dbReference type="SAM" id="Phobius"/>
    </source>
</evidence>
<dbReference type="Proteomes" id="UP000663832">
    <property type="component" value="Unassembled WGS sequence"/>
</dbReference>
<organism evidence="9 10">
    <name type="scientific">Adineta steineri</name>
    <dbReference type="NCBI Taxonomy" id="433720"/>
    <lineage>
        <taxon>Eukaryota</taxon>
        <taxon>Metazoa</taxon>
        <taxon>Spiralia</taxon>
        <taxon>Gnathifera</taxon>
        <taxon>Rotifera</taxon>
        <taxon>Eurotatoria</taxon>
        <taxon>Bdelloidea</taxon>
        <taxon>Adinetida</taxon>
        <taxon>Adinetidae</taxon>
        <taxon>Adineta</taxon>
    </lineage>
</organism>
<feature type="region of interest" description="Disordered" evidence="4">
    <location>
        <begin position="249"/>
        <end position="282"/>
    </location>
</feature>
<feature type="compositionally biased region" description="Low complexity" evidence="4">
    <location>
        <begin position="1354"/>
        <end position="1381"/>
    </location>
</feature>
<evidence type="ECO:0000256" key="3">
    <source>
        <dbReference type="SAM" id="Coils"/>
    </source>
</evidence>
<dbReference type="PROSITE" id="PS01180">
    <property type="entry name" value="CUB"/>
    <property type="match status" value="1"/>
</dbReference>
<dbReference type="InterPro" id="IPR035914">
    <property type="entry name" value="Sperma_CUB_dom_sf"/>
</dbReference>
<feature type="domain" description="CUB" evidence="6">
    <location>
        <begin position="961"/>
        <end position="1072"/>
    </location>
</feature>
<dbReference type="InterPro" id="IPR022136">
    <property type="entry name" value="DUF3668"/>
</dbReference>
<dbReference type="Gene3D" id="2.60.120.290">
    <property type="entry name" value="Spermadhesin, CUB domain"/>
    <property type="match status" value="1"/>
</dbReference>
<feature type="region of interest" description="Disordered" evidence="4">
    <location>
        <begin position="1354"/>
        <end position="1393"/>
    </location>
</feature>
<reference evidence="9" key="1">
    <citation type="submission" date="2021-02" db="EMBL/GenBank/DDBJ databases">
        <authorList>
            <person name="Nowell W R."/>
        </authorList>
    </citation>
    <scope>NUCLEOTIDE SEQUENCE</scope>
</reference>
<evidence type="ECO:0000256" key="4">
    <source>
        <dbReference type="SAM" id="MobiDB-lite"/>
    </source>
</evidence>
<evidence type="ECO:0000259" key="6">
    <source>
        <dbReference type="PROSITE" id="PS01180"/>
    </source>
</evidence>